<dbReference type="GO" id="GO:0006508">
    <property type="term" value="P:proteolysis"/>
    <property type="evidence" value="ECO:0007669"/>
    <property type="project" value="UniProtKB-KW"/>
</dbReference>
<evidence type="ECO:0000256" key="1">
    <source>
        <dbReference type="ARBA" id="ARBA00008455"/>
    </source>
</evidence>
<evidence type="ECO:0000256" key="2">
    <source>
        <dbReference type="ARBA" id="ARBA00022670"/>
    </source>
</evidence>
<dbReference type="Gene3D" id="3.90.70.10">
    <property type="entry name" value="Cysteine proteinases"/>
    <property type="match status" value="1"/>
</dbReference>
<keyword evidence="4" id="KW-0788">Thiol protease</keyword>
<dbReference type="Pfam" id="PF00112">
    <property type="entry name" value="Peptidase_C1"/>
    <property type="match status" value="1"/>
</dbReference>
<reference evidence="8" key="2">
    <citation type="submission" date="2017-10" db="EMBL/GenBank/DDBJ databases">
        <title>Ladona fulva Genome sequencing and assembly.</title>
        <authorList>
            <person name="Murali S."/>
            <person name="Richards S."/>
            <person name="Bandaranaike D."/>
            <person name="Bellair M."/>
            <person name="Blankenburg K."/>
            <person name="Chao H."/>
            <person name="Dinh H."/>
            <person name="Doddapaneni H."/>
            <person name="Dugan-Rocha S."/>
            <person name="Elkadiri S."/>
            <person name="Gnanaolivu R."/>
            <person name="Hernandez B."/>
            <person name="Skinner E."/>
            <person name="Javaid M."/>
            <person name="Lee S."/>
            <person name="Li M."/>
            <person name="Ming W."/>
            <person name="Munidasa M."/>
            <person name="Muniz J."/>
            <person name="Nguyen L."/>
            <person name="Hughes D."/>
            <person name="Osuji N."/>
            <person name="Pu L.-L."/>
            <person name="Puazo M."/>
            <person name="Qu C."/>
            <person name="Quiroz J."/>
            <person name="Raj R."/>
            <person name="Weissenberger G."/>
            <person name="Xin Y."/>
            <person name="Zou X."/>
            <person name="Han Y."/>
            <person name="Worley K."/>
            <person name="Muzny D."/>
            <person name="Gibbs R."/>
        </authorList>
    </citation>
    <scope>NUCLEOTIDE SEQUENCE</scope>
    <source>
        <strain evidence="8">Sampled in the wild</strain>
    </source>
</reference>
<evidence type="ECO:0000256" key="3">
    <source>
        <dbReference type="ARBA" id="ARBA00022801"/>
    </source>
</evidence>
<dbReference type="InterPro" id="IPR000668">
    <property type="entry name" value="Peptidase_C1A_C"/>
</dbReference>
<evidence type="ECO:0000259" key="7">
    <source>
        <dbReference type="SMART" id="SM00848"/>
    </source>
</evidence>
<gene>
    <name evidence="8" type="ORF">J437_LFUL004419</name>
</gene>
<dbReference type="Proteomes" id="UP000792457">
    <property type="component" value="Unassembled WGS sequence"/>
</dbReference>
<evidence type="ECO:0000313" key="9">
    <source>
        <dbReference type="Proteomes" id="UP000792457"/>
    </source>
</evidence>
<dbReference type="PROSITE" id="PS00139">
    <property type="entry name" value="THIOL_PROTEASE_CYS"/>
    <property type="match status" value="1"/>
</dbReference>
<keyword evidence="5" id="KW-0865">Zymogen</keyword>
<keyword evidence="3" id="KW-0378">Hydrolase</keyword>
<keyword evidence="9" id="KW-1185">Reference proteome</keyword>
<dbReference type="InterPro" id="IPR000169">
    <property type="entry name" value="Pept_cys_AS"/>
</dbReference>
<dbReference type="Pfam" id="PF08246">
    <property type="entry name" value="Inhibitor_I29"/>
    <property type="match status" value="1"/>
</dbReference>
<dbReference type="GO" id="GO:0008234">
    <property type="term" value="F:cysteine-type peptidase activity"/>
    <property type="evidence" value="ECO:0007669"/>
    <property type="project" value="UniProtKB-KW"/>
</dbReference>
<comment type="caution">
    <text evidence="8">The sequence shown here is derived from an EMBL/GenBank/DDBJ whole genome shotgun (WGS) entry which is preliminary data.</text>
</comment>
<accession>A0A8K0JXC0</accession>
<dbReference type="EMBL" id="KZ308165">
    <property type="protein sequence ID" value="KAG8223545.1"/>
    <property type="molecule type" value="Genomic_DNA"/>
</dbReference>
<reference evidence="8" key="1">
    <citation type="submission" date="2013-04" db="EMBL/GenBank/DDBJ databases">
        <authorList>
            <person name="Qu J."/>
            <person name="Murali S.C."/>
            <person name="Bandaranaike D."/>
            <person name="Bellair M."/>
            <person name="Blankenburg K."/>
            <person name="Chao H."/>
            <person name="Dinh H."/>
            <person name="Doddapaneni H."/>
            <person name="Downs B."/>
            <person name="Dugan-Rocha S."/>
            <person name="Elkadiri S."/>
            <person name="Gnanaolivu R.D."/>
            <person name="Hernandez B."/>
            <person name="Javaid M."/>
            <person name="Jayaseelan J.C."/>
            <person name="Lee S."/>
            <person name="Li M."/>
            <person name="Ming W."/>
            <person name="Munidasa M."/>
            <person name="Muniz J."/>
            <person name="Nguyen L."/>
            <person name="Ongeri F."/>
            <person name="Osuji N."/>
            <person name="Pu L.-L."/>
            <person name="Puazo M."/>
            <person name="Qu C."/>
            <person name="Quiroz J."/>
            <person name="Raj R."/>
            <person name="Weissenberger G."/>
            <person name="Xin Y."/>
            <person name="Zou X."/>
            <person name="Han Y."/>
            <person name="Richards S."/>
            <person name="Worley K."/>
            <person name="Muzny D."/>
            <person name="Gibbs R."/>
        </authorList>
    </citation>
    <scope>NUCLEOTIDE SEQUENCE</scope>
    <source>
        <strain evidence="8">Sampled in the wild</strain>
    </source>
</reference>
<keyword evidence="2" id="KW-0645">Protease</keyword>
<protein>
    <recommendedName>
        <fullName evidence="7">Cathepsin propeptide inhibitor domain-containing protein</fullName>
    </recommendedName>
</protein>
<feature type="domain" description="Cathepsin propeptide inhibitor" evidence="7">
    <location>
        <begin position="36"/>
        <end position="96"/>
    </location>
</feature>
<comment type="similarity">
    <text evidence="1">Belongs to the peptidase C1 family.</text>
</comment>
<sequence>MDWKNSLATVAFIVLCFVGIPLHVDINSRNETADLFETYIRKYNKTYRNNSLEYKRRYSNFQNSLKSIELMNSAKSSDIGAIYGLTKFSDLSPDEFLHNHLLPGLHERIAKRNYTDKNNLHSYKHRRHHTNHIHKRAVLPQKVDWRTKGIIGAIRNQKDCGGCWAFSTVETVESMNALKTGKIETLSVQQSKPLI</sequence>
<dbReference type="PANTHER" id="PTHR12411">
    <property type="entry name" value="CYSTEINE PROTEASE FAMILY C1-RELATED"/>
    <property type="match status" value="1"/>
</dbReference>
<evidence type="ECO:0000256" key="6">
    <source>
        <dbReference type="ARBA" id="ARBA00023157"/>
    </source>
</evidence>
<dbReference type="InterPro" id="IPR013128">
    <property type="entry name" value="Peptidase_C1A"/>
</dbReference>
<dbReference type="InterPro" id="IPR038765">
    <property type="entry name" value="Papain-like_cys_pep_sf"/>
</dbReference>
<proteinExistence type="inferred from homology"/>
<dbReference type="OrthoDB" id="498368at2759"/>
<dbReference type="AlphaFoldDB" id="A0A8K0JXC0"/>
<name>A0A8K0JXC0_LADFU</name>
<organism evidence="8 9">
    <name type="scientific">Ladona fulva</name>
    <name type="common">Scarce chaser dragonfly</name>
    <name type="synonym">Libellula fulva</name>
    <dbReference type="NCBI Taxonomy" id="123851"/>
    <lineage>
        <taxon>Eukaryota</taxon>
        <taxon>Metazoa</taxon>
        <taxon>Ecdysozoa</taxon>
        <taxon>Arthropoda</taxon>
        <taxon>Hexapoda</taxon>
        <taxon>Insecta</taxon>
        <taxon>Pterygota</taxon>
        <taxon>Palaeoptera</taxon>
        <taxon>Odonata</taxon>
        <taxon>Epiprocta</taxon>
        <taxon>Anisoptera</taxon>
        <taxon>Libelluloidea</taxon>
        <taxon>Libellulidae</taxon>
        <taxon>Ladona</taxon>
    </lineage>
</organism>
<keyword evidence="6" id="KW-1015">Disulfide bond</keyword>
<evidence type="ECO:0000256" key="5">
    <source>
        <dbReference type="ARBA" id="ARBA00023145"/>
    </source>
</evidence>
<dbReference type="SUPFAM" id="SSF54001">
    <property type="entry name" value="Cysteine proteinases"/>
    <property type="match status" value="1"/>
</dbReference>
<evidence type="ECO:0000313" key="8">
    <source>
        <dbReference type="EMBL" id="KAG8223545.1"/>
    </source>
</evidence>
<evidence type="ECO:0000256" key="4">
    <source>
        <dbReference type="ARBA" id="ARBA00022807"/>
    </source>
</evidence>
<dbReference type="InterPro" id="IPR013201">
    <property type="entry name" value="Prot_inhib_I29"/>
</dbReference>
<dbReference type="SMART" id="SM00848">
    <property type="entry name" value="Inhibitor_I29"/>
    <property type="match status" value="1"/>
</dbReference>